<dbReference type="Proteomes" id="UP001208570">
    <property type="component" value="Unassembled WGS sequence"/>
</dbReference>
<evidence type="ECO:0000313" key="3">
    <source>
        <dbReference type="Proteomes" id="UP001208570"/>
    </source>
</evidence>
<proteinExistence type="predicted"/>
<protein>
    <submittedName>
        <fullName evidence="2">Uncharacterized protein</fullName>
    </submittedName>
</protein>
<sequence length="43" mass="4988">IKEELQNVLNEHVVNLSDDKPELDLEPRTKDVSTQDDHPSVYQ</sequence>
<evidence type="ECO:0000313" key="2">
    <source>
        <dbReference type="EMBL" id="KAK2139566.1"/>
    </source>
</evidence>
<dbReference type="EMBL" id="JAODUP010001715">
    <property type="protein sequence ID" value="KAK2139566.1"/>
    <property type="molecule type" value="Genomic_DNA"/>
</dbReference>
<reference evidence="2" key="1">
    <citation type="journal article" date="2023" name="Mol. Biol. Evol.">
        <title>Third-Generation Sequencing Reveals the Adaptive Role of the Epigenome in Three Deep-Sea Polychaetes.</title>
        <authorList>
            <person name="Perez M."/>
            <person name="Aroh O."/>
            <person name="Sun Y."/>
            <person name="Lan Y."/>
            <person name="Juniper S.K."/>
            <person name="Young C.R."/>
            <person name="Angers B."/>
            <person name="Qian P.Y."/>
        </authorList>
    </citation>
    <scope>NUCLEOTIDE SEQUENCE</scope>
    <source>
        <strain evidence="2">P08H-3</strain>
    </source>
</reference>
<keyword evidence="3" id="KW-1185">Reference proteome</keyword>
<comment type="caution">
    <text evidence="2">The sequence shown here is derived from an EMBL/GenBank/DDBJ whole genome shotgun (WGS) entry which is preliminary data.</text>
</comment>
<feature type="region of interest" description="Disordered" evidence="1">
    <location>
        <begin position="18"/>
        <end position="43"/>
    </location>
</feature>
<feature type="non-terminal residue" evidence="2">
    <location>
        <position position="1"/>
    </location>
</feature>
<accession>A0AAD9IRZ0</accession>
<name>A0AAD9IRZ0_9ANNE</name>
<evidence type="ECO:0000256" key="1">
    <source>
        <dbReference type="SAM" id="MobiDB-lite"/>
    </source>
</evidence>
<gene>
    <name evidence="2" type="ORF">LSH36_1714g00021</name>
</gene>
<organism evidence="2 3">
    <name type="scientific">Paralvinella palmiformis</name>
    <dbReference type="NCBI Taxonomy" id="53620"/>
    <lineage>
        <taxon>Eukaryota</taxon>
        <taxon>Metazoa</taxon>
        <taxon>Spiralia</taxon>
        <taxon>Lophotrochozoa</taxon>
        <taxon>Annelida</taxon>
        <taxon>Polychaeta</taxon>
        <taxon>Sedentaria</taxon>
        <taxon>Canalipalpata</taxon>
        <taxon>Terebellida</taxon>
        <taxon>Terebelliformia</taxon>
        <taxon>Alvinellidae</taxon>
        <taxon>Paralvinella</taxon>
    </lineage>
</organism>
<dbReference type="AlphaFoldDB" id="A0AAD9IRZ0"/>